<dbReference type="Proteomes" id="UP001597085">
    <property type="component" value="Unassembled WGS sequence"/>
</dbReference>
<sequence length="143" mass="15262">MIERSDADRLGTVPTTTALTDRSWVRLVPPGVDETSLRVAAPVDGLLVPFVRSLCDLTTIGQVELLSYPGDTHQELLIRAIPAADSDPDAVASTEIADTICAETPPVFGVETVSIETASLGHQPVLTTRILEENTGRLDTNGR</sequence>
<proteinExistence type="predicted"/>
<evidence type="ECO:0000313" key="2">
    <source>
        <dbReference type="Proteomes" id="UP001597085"/>
    </source>
</evidence>
<protein>
    <submittedName>
        <fullName evidence="1">Uncharacterized protein</fullName>
    </submittedName>
</protein>
<name>A0ABD6CHD8_9EURY</name>
<dbReference type="RefSeq" id="WP_256421625.1">
    <property type="nucleotide sequence ID" value="NZ_JANHDI010000008.1"/>
</dbReference>
<dbReference type="AlphaFoldDB" id="A0ABD6CHD8"/>
<reference evidence="1 2" key="1">
    <citation type="journal article" date="2019" name="Int. J. Syst. Evol. Microbiol.">
        <title>The Global Catalogue of Microorganisms (GCM) 10K type strain sequencing project: providing services to taxonomists for standard genome sequencing and annotation.</title>
        <authorList>
            <consortium name="The Broad Institute Genomics Platform"/>
            <consortium name="The Broad Institute Genome Sequencing Center for Infectious Disease"/>
            <person name="Wu L."/>
            <person name="Ma J."/>
        </authorList>
    </citation>
    <scope>NUCLEOTIDE SEQUENCE [LARGE SCALE GENOMIC DNA]</scope>
    <source>
        <strain evidence="1 2">CGMCC 1.12121</strain>
    </source>
</reference>
<accession>A0ABD6CHD8</accession>
<organism evidence="1 2">
    <name type="scientific">Halobellus rarus</name>
    <dbReference type="NCBI Taxonomy" id="1126237"/>
    <lineage>
        <taxon>Archaea</taxon>
        <taxon>Methanobacteriati</taxon>
        <taxon>Methanobacteriota</taxon>
        <taxon>Stenosarchaea group</taxon>
        <taxon>Halobacteria</taxon>
        <taxon>Halobacteriales</taxon>
        <taxon>Haloferacaceae</taxon>
        <taxon>Halobellus</taxon>
    </lineage>
</organism>
<dbReference type="EMBL" id="JBHUDK010000002">
    <property type="protein sequence ID" value="MFD1597498.1"/>
    <property type="molecule type" value="Genomic_DNA"/>
</dbReference>
<evidence type="ECO:0000313" key="1">
    <source>
        <dbReference type="EMBL" id="MFD1597498.1"/>
    </source>
</evidence>
<comment type="caution">
    <text evidence="1">The sequence shown here is derived from an EMBL/GenBank/DDBJ whole genome shotgun (WGS) entry which is preliminary data.</text>
</comment>
<gene>
    <name evidence="1" type="ORF">ACFSBX_00725</name>
</gene>
<keyword evidence="2" id="KW-1185">Reference proteome</keyword>